<feature type="signal peptide" evidence="1">
    <location>
        <begin position="1"/>
        <end position="19"/>
    </location>
</feature>
<evidence type="ECO:0008006" key="4">
    <source>
        <dbReference type="Google" id="ProtNLM"/>
    </source>
</evidence>
<feature type="chain" id="PRO_5040834144" description="Hydrophobin" evidence="1">
    <location>
        <begin position="20"/>
        <end position="256"/>
    </location>
</feature>
<keyword evidence="1" id="KW-0732">Signal</keyword>
<dbReference type="PANTHER" id="PTHR39599:SF1">
    <property type="entry name" value="GPI-ANCHORED PROTEIN (EUROFUNG)"/>
    <property type="match status" value="1"/>
</dbReference>
<dbReference type="Proteomes" id="UP001150904">
    <property type="component" value="Unassembled WGS sequence"/>
</dbReference>
<organism evidence="2 3">
    <name type="scientific">Penicillium cinerascens</name>
    <dbReference type="NCBI Taxonomy" id="70096"/>
    <lineage>
        <taxon>Eukaryota</taxon>
        <taxon>Fungi</taxon>
        <taxon>Dikarya</taxon>
        <taxon>Ascomycota</taxon>
        <taxon>Pezizomycotina</taxon>
        <taxon>Eurotiomycetes</taxon>
        <taxon>Eurotiomycetidae</taxon>
        <taxon>Eurotiales</taxon>
        <taxon>Aspergillaceae</taxon>
        <taxon>Penicillium</taxon>
    </lineage>
</organism>
<dbReference type="GeneID" id="83184113"/>
<sequence length="256" mass="25678">MRASWWIGIWATFLPSVLPIDTAPFSAPEHVISKRAFEVLRILRRSGSSCPSGYNPCTSLGDSDACCQQGTNCSRDSANNIACCPTGAHCTGSLTGTSTGAAETGSSFRFPSGATATTTAAGSEASITGSTGSGAYPFVYVPTSFSNAAICSSYYSLCQSEYAQCTGALLGRYQVTVGGAGGAGVTVEAVTAASQATSICSSLSAEACHGLGLNYCASVETATAHGASGNAAMSGRTSSLQDLVFGLAVGVAGVFI</sequence>
<evidence type="ECO:0000313" key="2">
    <source>
        <dbReference type="EMBL" id="KAJ5190771.1"/>
    </source>
</evidence>
<protein>
    <recommendedName>
        <fullName evidence="4">Hydrophobin</fullName>
    </recommendedName>
</protein>
<reference evidence="2" key="2">
    <citation type="journal article" date="2023" name="IMA Fungus">
        <title>Comparative genomic study of the Penicillium genus elucidates a diverse pangenome and 15 lateral gene transfer events.</title>
        <authorList>
            <person name="Petersen C."/>
            <person name="Sorensen T."/>
            <person name="Nielsen M.R."/>
            <person name="Sondergaard T.E."/>
            <person name="Sorensen J.L."/>
            <person name="Fitzpatrick D.A."/>
            <person name="Frisvad J.C."/>
            <person name="Nielsen K.L."/>
        </authorList>
    </citation>
    <scope>NUCLEOTIDE SEQUENCE</scope>
    <source>
        <strain evidence="2">IBT 15544</strain>
    </source>
</reference>
<comment type="caution">
    <text evidence="2">The sequence shown here is derived from an EMBL/GenBank/DDBJ whole genome shotgun (WGS) entry which is preliminary data.</text>
</comment>
<evidence type="ECO:0000256" key="1">
    <source>
        <dbReference type="SAM" id="SignalP"/>
    </source>
</evidence>
<gene>
    <name evidence="2" type="ORF">N7498_009756</name>
</gene>
<accession>A0A9W9JAL7</accession>
<dbReference type="AlphaFoldDB" id="A0A9W9JAL7"/>
<dbReference type="PANTHER" id="PTHR39599">
    <property type="entry name" value="GPI-ANCHORED PROTEIN (EUROFUNG)-RELATED-RELATED"/>
    <property type="match status" value="1"/>
</dbReference>
<proteinExistence type="predicted"/>
<dbReference type="OrthoDB" id="5410926at2759"/>
<evidence type="ECO:0000313" key="3">
    <source>
        <dbReference type="Proteomes" id="UP001150904"/>
    </source>
</evidence>
<keyword evidence="3" id="KW-1185">Reference proteome</keyword>
<dbReference type="EMBL" id="JAPQKR010000016">
    <property type="protein sequence ID" value="KAJ5190771.1"/>
    <property type="molecule type" value="Genomic_DNA"/>
</dbReference>
<reference evidence="2" key="1">
    <citation type="submission" date="2022-12" db="EMBL/GenBank/DDBJ databases">
        <authorList>
            <person name="Petersen C."/>
        </authorList>
    </citation>
    <scope>NUCLEOTIDE SEQUENCE</scope>
    <source>
        <strain evidence="2">IBT 15544</strain>
    </source>
</reference>
<name>A0A9W9JAL7_9EURO</name>
<dbReference type="RefSeq" id="XP_058303711.1">
    <property type="nucleotide sequence ID" value="XM_058456812.1"/>
</dbReference>